<protein>
    <recommendedName>
        <fullName evidence="1">Probable transposase IS891/IS1136/IS1341 domain-containing protein</fullName>
    </recommendedName>
</protein>
<gene>
    <name evidence="2" type="ORF">FCH28_12830</name>
</gene>
<dbReference type="AlphaFoldDB" id="A0A4V5MKP3"/>
<dbReference type="EMBL" id="SUMB01000004">
    <property type="protein sequence ID" value="TJZ54088.1"/>
    <property type="molecule type" value="Genomic_DNA"/>
</dbReference>
<dbReference type="RefSeq" id="WP_136740014.1">
    <property type="nucleotide sequence ID" value="NZ_SUMB01000004.1"/>
</dbReference>
<dbReference type="Proteomes" id="UP000308697">
    <property type="component" value="Unassembled WGS sequence"/>
</dbReference>
<dbReference type="InterPro" id="IPR001959">
    <property type="entry name" value="Transposase"/>
</dbReference>
<keyword evidence="3" id="KW-1185">Reference proteome</keyword>
<accession>A0A4V5MKP3</accession>
<name>A0A4V5MKP3_9ACTN</name>
<evidence type="ECO:0000313" key="2">
    <source>
        <dbReference type="EMBL" id="TJZ54088.1"/>
    </source>
</evidence>
<proteinExistence type="predicted"/>
<reference evidence="2 3" key="1">
    <citation type="submission" date="2019-04" db="EMBL/GenBank/DDBJ databases">
        <title>Streptomyces piniterrae sp. nov., a heliquinomycin-producing actinomycete isolated from rhizosphere soil of Pinus yunnanensis.</title>
        <authorList>
            <person name="Zhuang X."/>
            <person name="Zhao J."/>
        </authorList>
    </citation>
    <scope>NUCLEOTIDE SEQUENCE [LARGE SCALE GENOMIC DNA]</scope>
    <source>
        <strain evidence="3">jys28</strain>
    </source>
</reference>
<evidence type="ECO:0000313" key="3">
    <source>
        <dbReference type="Proteomes" id="UP000308697"/>
    </source>
</evidence>
<sequence length="78" mass="9473">MRASWSVWARSWPRPSVCWRRFPKRTRRWSRKQGAAARKVAKLHAEIRRQHLDHHHKTANALIREHDVIGYERLNQRA</sequence>
<dbReference type="Pfam" id="PF01385">
    <property type="entry name" value="OrfB_IS605"/>
    <property type="match status" value="1"/>
</dbReference>
<dbReference type="OrthoDB" id="6230307at2"/>
<comment type="caution">
    <text evidence="2">The sequence shown here is derived from an EMBL/GenBank/DDBJ whole genome shotgun (WGS) entry which is preliminary data.</text>
</comment>
<organism evidence="2 3">
    <name type="scientific">Streptomyces piniterrae</name>
    <dbReference type="NCBI Taxonomy" id="2571125"/>
    <lineage>
        <taxon>Bacteria</taxon>
        <taxon>Bacillati</taxon>
        <taxon>Actinomycetota</taxon>
        <taxon>Actinomycetes</taxon>
        <taxon>Kitasatosporales</taxon>
        <taxon>Streptomycetaceae</taxon>
        <taxon>Streptomyces</taxon>
    </lineage>
</organism>
<feature type="domain" description="Probable transposase IS891/IS1136/IS1341" evidence="1">
    <location>
        <begin position="21"/>
        <end position="75"/>
    </location>
</feature>
<evidence type="ECO:0000259" key="1">
    <source>
        <dbReference type="Pfam" id="PF01385"/>
    </source>
</evidence>